<evidence type="ECO:0000256" key="1">
    <source>
        <dbReference type="ARBA" id="ARBA00000135"/>
    </source>
</evidence>
<dbReference type="EC" id="3.4.11.10" evidence="8"/>
<comment type="catalytic activity">
    <reaction evidence="1 8">
        <text>Release of an N-terminal amino acid, Xaa-|-Yaa-, in which Xaa is preferably Leu, but may be other amino acids including Pro although not Arg or Lys, and Yaa may be Pro. Amino acid amides and methyl esters are also readily hydrolyzed, but rates on arylamides are exceedingly low.</text>
        <dbReference type="EC" id="3.4.11.1"/>
    </reaction>
</comment>
<dbReference type="RefSeq" id="WP_304144794.1">
    <property type="nucleotide sequence ID" value="NZ_JAOAIE010000045.1"/>
</dbReference>
<evidence type="ECO:0000256" key="4">
    <source>
        <dbReference type="ARBA" id="ARBA00022438"/>
    </source>
</evidence>
<dbReference type="NCBIfam" id="NF002073">
    <property type="entry name" value="PRK00913.1-2"/>
    <property type="match status" value="1"/>
</dbReference>
<comment type="subcellular location">
    <subcellularLocation>
        <location evidence="8">Cytoplasm</location>
    </subcellularLocation>
</comment>
<feature type="binding site" evidence="8">
    <location>
        <position position="273"/>
    </location>
    <ligand>
        <name>Mn(2+)</name>
        <dbReference type="ChEBI" id="CHEBI:29035"/>
        <label>2</label>
    </ligand>
</feature>
<dbReference type="EC" id="3.4.11.1" evidence="8"/>
<comment type="function">
    <text evidence="8">Presumably involved in the processing and regular turnover of intracellular proteins. Catalyzes the removal of unsubstituted N-terminal amino acids from various peptides.</text>
</comment>
<evidence type="ECO:0000256" key="6">
    <source>
        <dbReference type="ARBA" id="ARBA00022801"/>
    </source>
</evidence>
<dbReference type="Gene3D" id="3.40.220.10">
    <property type="entry name" value="Leucine Aminopeptidase, subunit E, domain 1"/>
    <property type="match status" value="1"/>
</dbReference>
<feature type="active site" evidence="8">
    <location>
        <position position="359"/>
    </location>
</feature>
<dbReference type="SUPFAM" id="SSF53187">
    <property type="entry name" value="Zn-dependent exopeptidases"/>
    <property type="match status" value="1"/>
</dbReference>
<keyword evidence="8" id="KW-0479">Metal-binding</keyword>
<organism evidence="10">
    <name type="scientific">Ignavibacterium album</name>
    <dbReference type="NCBI Taxonomy" id="591197"/>
    <lineage>
        <taxon>Bacteria</taxon>
        <taxon>Pseudomonadati</taxon>
        <taxon>Ignavibacteriota</taxon>
        <taxon>Ignavibacteria</taxon>
        <taxon>Ignavibacteriales</taxon>
        <taxon>Ignavibacteriaceae</taxon>
        <taxon>Ignavibacterium</taxon>
    </lineage>
</organism>
<dbReference type="HAMAP" id="MF_00181">
    <property type="entry name" value="Cytosol_peptidase_M17"/>
    <property type="match status" value="1"/>
</dbReference>
<dbReference type="NCBIfam" id="NF002074">
    <property type="entry name" value="PRK00913.1-4"/>
    <property type="match status" value="1"/>
</dbReference>
<evidence type="ECO:0000256" key="5">
    <source>
        <dbReference type="ARBA" id="ARBA00022670"/>
    </source>
</evidence>
<protein>
    <recommendedName>
        <fullName evidence="8">Probable cytosol aminopeptidase</fullName>
        <ecNumber evidence="8">3.4.11.1</ecNumber>
    </recommendedName>
    <alternativeName>
        <fullName evidence="8">Leucine aminopeptidase</fullName>
        <shortName evidence="8">LAP</shortName>
        <ecNumber evidence="8">3.4.11.10</ecNumber>
    </alternativeName>
    <alternativeName>
        <fullName evidence="8">Leucyl aminopeptidase</fullName>
    </alternativeName>
</protein>
<comment type="caution">
    <text evidence="10">The sequence shown here is derived from an EMBL/GenBank/DDBJ whole genome shotgun (WGS) entry which is preliminary data.</text>
</comment>
<dbReference type="CDD" id="cd00433">
    <property type="entry name" value="Peptidase_M17"/>
    <property type="match status" value="1"/>
</dbReference>
<comment type="catalytic activity">
    <reaction evidence="2 8">
        <text>Release of an N-terminal amino acid, preferentially leucine, but not glutamic or aspartic acids.</text>
        <dbReference type="EC" id="3.4.11.10"/>
    </reaction>
</comment>
<keyword evidence="5 8" id="KW-0645">Protease</keyword>
<evidence type="ECO:0000256" key="7">
    <source>
        <dbReference type="ARBA" id="ARBA00023211"/>
    </source>
</evidence>
<dbReference type="Pfam" id="PF00883">
    <property type="entry name" value="Peptidase_M17"/>
    <property type="match status" value="1"/>
</dbReference>
<dbReference type="GO" id="GO:0005737">
    <property type="term" value="C:cytoplasm"/>
    <property type="evidence" value="ECO:0007669"/>
    <property type="project" value="UniProtKB-SubCell"/>
</dbReference>
<sequence>MFELKLNFGAKKIVYKNLSLAIKFFVDDGSLKKNISNIERIFNCRLTELQKTNFISKDVDEIRVSKPSGKPDEIILKKVKLNDQFDVDFFRNYLSSLIERISNEQIKYLHITIPSFGIFKKYFNDEEYFYQTFAEGIYFGNYSFDRYKSSKKSLKSLEVFFYAENEKKVKNAINTAKILMPAVYFVRDLQNEPSNELTPEMLARQISSEARKAGIKVTVLNDKEIAKRNMGGLIAVGKGSINKPRFIILEYKPPIKAGKSKKSKIKTVALVGKGMTFDSGGISIKPAKSMGEMKNDMAGASVVAGTLIAAAKSKLPVHLYGLIPAAENMPSGESFKPGDIIKTASGKTIEIDDTDAEGRVILADALDYASKLKPNQIIDLATLTGACVVALGEFVAGLFTKNDDLANKLYRSGMKTFDRVWRLPLWDDYHKLNESSVADVKNLGGRWGGAISAAKFLENFVDKKIPWAHLDIAGPSIYNDSRHYTKKYMTGFGVRLLFDYLKSEGEN</sequence>
<dbReference type="GO" id="GO:0070006">
    <property type="term" value="F:metalloaminopeptidase activity"/>
    <property type="evidence" value="ECO:0007669"/>
    <property type="project" value="InterPro"/>
</dbReference>
<keyword evidence="7 8" id="KW-0464">Manganese</keyword>
<evidence type="ECO:0000313" key="10">
    <source>
        <dbReference type="EMBL" id="HFI91360.1"/>
    </source>
</evidence>
<dbReference type="PANTHER" id="PTHR11963">
    <property type="entry name" value="LEUCINE AMINOPEPTIDASE-RELATED"/>
    <property type="match status" value="1"/>
</dbReference>
<keyword evidence="8" id="KW-0963">Cytoplasm</keyword>
<keyword evidence="4 8" id="KW-0031">Aminopeptidase</keyword>
<dbReference type="AlphaFoldDB" id="A0A7V2ZK17"/>
<dbReference type="GO" id="GO:0030145">
    <property type="term" value="F:manganese ion binding"/>
    <property type="evidence" value="ECO:0007669"/>
    <property type="project" value="UniProtKB-UniRule"/>
</dbReference>
<comment type="cofactor">
    <cofactor evidence="8">
        <name>Mn(2+)</name>
        <dbReference type="ChEBI" id="CHEBI:29035"/>
    </cofactor>
    <text evidence="8">Binds 2 manganese ions per subunit.</text>
</comment>
<dbReference type="InterPro" id="IPR023042">
    <property type="entry name" value="Peptidase_M17_leu_NH2_pept"/>
</dbReference>
<evidence type="ECO:0000256" key="3">
    <source>
        <dbReference type="ARBA" id="ARBA00009528"/>
    </source>
</evidence>
<dbReference type="InterPro" id="IPR043472">
    <property type="entry name" value="Macro_dom-like"/>
</dbReference>
<gene>
    <name evidence="8" type="primary">pepA</name>
    <name evidence="10" type="ORF">ENS31_07495</name>
</gene>
<dbReference type="InterPro" id="IPR011356">
    <property type="entry name" value="Leucine_aapep/pepB"/>
</dbReference>
<dbReference type="EMBL" id="DSUJ01000008">
    <property type="protein sequence ID" value="HFI91360.1"/>
    <property type="molecule type" value="Genomic_DNA"/>
</dbReference>
<dbReference type="InterPro" id="IPR000819">
    <property type="entry name" value="Peptidase_M17_C"/>
</dbReference>
<comment type="similarity">
    <text evidence="3 8">Belongs to the peptidase M17 family.</text>
</comment>
<feature type="binding site" evidence="8">
    <location>
        <position position="355"/>
    </location>
    <ligand>
        <name>Mn(2+)</name>
        <dbReference type="ChEBI" id="CHEBI:29035"/>
        <label>1</label>
    </ligand>
</feature>
<dbReference type="PRINTS" id="PR00481">
    <property type="entry name" value="LAMNOPPTDASE"/>
</dbReference>
<dbReference type="Gene3D" id="3.40.630.10">
    <property type="entry name" value="Zn peptidases"/>
    <property type="match status" value="1"/>
</dbReference>
<feature type="binding site" evidence="8">
    <location>
        <position position="357"/>
    </location>
    <ligand>
        <name>Mn(2+)</name>
        <dbReference type="ChEBI" id="CHEBI:29035"/>
        <label>1</label>
    </ligand>
</feature>
<feature type="active site" evidence="8">
    <location>
        <position position="285"/>
    </location>
</feature>
<evidence type="ECO:0000256" key="8">
    <source>
        <dbReference type="HAMAP-Rule" id="MF_00181"/>
    </source>
</evidence>
<keyword evidence="6 8" id="KW-0378">Hydrolase</keyword>
<feature type="binding site" evidence="8">
    <location>
        <position position="357"/>
    </location>
    <ligand>
        <name>Mn(2+)</name>
        <dbReference type="ChEBI" id="CHEBI:29035"/>
        <label>2</label>
    </ligand>
</feature>
<dbReference type="GO" id="GO:0006508">
    <property type="term" value="P:proteolysis"/>
    <property type="evidence" value="ECO:0007669"/>
    <property type="project" value="UniProtKB-KW"/>
</dbReference>
<reference evidence="10" key="1">
    <citation type="journal article" date="2020" name="mSystems">
        <title>Genome- and Community-Level Interaction Insights into Carbon Utilization and Element Cycling Functions of Hydrothermarchaeota in Hydrothermal Sediment.</title>
        <authorList>
            <person name="Zhou Z."/>
            <person name="Liu Y."/>
            <person name="Xu W."/>
            <person name="Pan J."/>
            <person name="Luo Z.H."/>
            <person name="Li M."/>
        </authorList>
    </citation>
    <scope>NUCLEOTIDE SEQUENCE [LARGE SCALE GENOMIC DNA]</scope>
    <source>
        <strain evidence="10">SpSt-479</strain>
    </source>
</reference>
<feature type="binding site" evidence="8">
    <location>
        <position position="278"/>
    </location>
    <ligand>
        <name>Mn(2+)</name>
        <dbReference type="ChEBI" id="CHEBI:29035"/>
        <label>2</label>
    </ligand>
</feature>
<feature type="binding site" evidence="8">
    <location>
        <position position="278"/>
    </location>
    <ligand>
        <name>Mn(2+)</name>
        <dbReference type="ChEBI" id="CHEBI:29035"/>
        <label>1</label>
    </ligand>
</feature>
<proteinExistence type="inferred from homology"/>
<accession>A0A7V2ZK17</accession>
<dbReference type="PANTHER" id="PTHR11963:SF23">
    <property type="entry name" value="CYTOSOL AMINOPEPTIDASE"/>
    <property type="match status" value="1"/>
</dbReference>
<dbReference type="SUPFAM" id="SSF52949">
    <property type="entry name" value="Macro domain-like"/>
    <property type="match status" value="1"/>
</dbReference>
<evidence type="ECO:0000259" key="9">
    <source>
        <dbReference type="Pfam" id="PF00883"/>
    </source>
</evidence>
<feature type="binding site" evidence="8">
    <location>
        <position position="296"/>
    </location>
    <ligand>
        <name>Mn(2+)</name>
        <dbReference type="ChEBI" id="CHEBI:29035"/>
        <label>2</label>
    </ligand>
</feature>
<evidence type="ECO:0000256" key="2">
    <source>
        <dbReference type="ARBA" id="ARBA00000967"/>
    </source>
</evidence>
<feature type="domain" description="Cytosol aminopeptidase" evidence="9">
    <location>
        <begin position="185"/>
        <end position="497"/>
    </location>
</feature>
<name>A0A7V2ZK17_9BACT</name>